<dbReference type="AlphaFoldDB" id="A0A5E7HY67"/>
<dbReference type="Pfam" id="PF17806">
    <property type="entry name" value="SO_alpha_A3"/>
    <property type="match status" value="1"/>
</dbReference>
<dbReference type="SUPFAM" id="SSF51905">
    <property type="entry name" value="FAD/NAD(P)-binding domain"/>
    <property type="match status" value="1"/>
</dbReference>
<name>A0A5E7HY67_PSEFL</name>
<dbReference type="GO" id="GO:0016491">
    <property type="term" value="F:oxidoreductase activity"/>
    <property type="evidence" value="ECO:0007669"/>
    <property type="project" value="UniProtKB-KW"/>
</dbReference>
<evidence type="ECO:0000256" key="1">
    <source>
        <dbReference type="ARBA" id="ARBA00023002"/>
    </source>
</evidence>
<accession>A0A5E7HY67</accession>
<dbReference type="InterPro" id="IPR041854">
    <property type="entry name" value="BFD-like_2Fe2S-bd_dom_sf"/>
</dbReference>
<feature type="domain" description="FAD/NAD(P)-binding" evidence="2">
    <location>
        <begin position="51"/>
        <end position="276"/>
    </location>
</feature>
<keyword evidence="1" id="KW-0560">Oxidoreductase</keyword>
<dbReference type="PRINTS" id="PR00368">
    <property type="entry name" value="FADPNR"/>
</dbReference>
<sequence>MTLIDEHPQNTAAMSLDAPYFYGARLAPVLSDEGTIADRVLGSNDLLMDCLEAGVEVLTNTCVWGLFVPGANNEHLECSQVGLADAEKSWMLGFDYLIVAAGARDLVLSFDGWHLPGVLGAKGATTLIGKYQALGGNQVLILGSGNLALQLAIQAIETGINVVGVIEAANEVQGDSVLAASLKDQGVEFFTGYCIQKVAGINEVSGASLVAADKSLPPVQITCDTICMAYGVVPNIELVASAGCAVDFDANRGGWAPQLSADFETSLRNVFVAGDAGGVAEAALINPEVSIYHGQRIAAAIAMREGQETECSIEAPDVSSDSRSNYPPQYWLDALVSAGGMDVMACQCEDVTRRELVEVRAPKYLASTNSSPCEAVKTFVAEGRASQDMLKRMTRVGMGHCQGRRCREHSAMLLAGVSGIELSKVSPGSYRVPVRALPLNIIRAHDEPKEMRDTWPTWLHPVEDTIPGAH</sequence>
<dbReference type="InterPro" id="IPR036188">
    <property type="entry name" value="FAD/NAD-bd_sf"/>
</dbReference>
<dbReference type="Gene3D" id="1.10.10.1100">
    <property type="entry name" value="BFD-like [2Fe-2S]-binding domain"/>
    <property type="match status" value="1"/>
</dbReference>
<protein>
    <submittedName>
        <fullName evidence="4">Uncharacterized protein</fullName>
    </submittedName>
</protein>
<dbReference type="EMBL" id="CABVII010000004">
    <property type="protein sequence ID" value="VVO67287.1"/>
    <property type="molecule type" value="Genomic_DNA"/>
</dbReference>
<evidence type="ECO:0000313" key="4">
    <source>
        <dbReference type="EMBL" id="VVO67287.1"/>
    </source>
</evidence>
<dbReference type="Gene3D" id="3.50.50.60">
    <property type="entry name" value="FAD/NAD(P)-binding domain"/>
    <property type="match status" value="2"/>
</dbReference>
<gene>
    <name evidence="4" type="ORF">PS862_01140</name>
</gene>
<dbReference type="Pfam" id="PF07992">
    <property type="entry name" value="Pyr_redox_2"/>
    <property type="match status" value="1"/>
</dbReference>
<evidence type="ECO:0000259" key="3">
    <source>
        <dbReference type="Pfam" id="PF17806"/>
    </source>
</evidence>
<organism evidence="4 5">
    <name type="scientific">Pseudomonas fluorescens</name>
    <dbReference type="NCBI Taxonomy" id="294"/>
    <lineage>
        <taxon>Bacteria</taxon>
        <taxon>Pseudomonadati</taxon>
        <taxon>Pseudomonadota</taxon>
        <taxon>Gammaproteobacteria</taxon>
        <taxon>Pseudomonadales</taxon>
        <taxon>Pseudomonadaceae</taxon>
        <taxon>Pseudomonas</taxon>
    </lineage>
</organism>
<feature type="domain" description="SoxA A3" evidence="3">
    <location>
        <begin position="375"/>
        <end position="444"/>
    </location>
</feature>
<dbReference type="PANTHER" id="PTHR42949">
    <property type="entry name" value="ANAEROBIC GLYCEROL-3-PHOSPHATE DEHYDROGENASE SUBUNIT B"/>
    <property type="match status" value="1"/>
</dbReference>
<evidence type="ECO:0000259" key="2">
    <source>
        <dbReference type="Pfam" id="PF07992"/>
    </source>
</evidence>
<reference evidence="4 5" key="1">
    <citation type="submission" date="2019-09" db="EMBL/GenBank/DDBJ databases">
        <authorList>
            <person name="Chandra G."/>
            <person name="Truman W A."/>
        </authorList>
    </citation>
    <scope>NUCLEOTIDE SEQUENCE [LARGE SCALE GENOMIC DNA]</scope>
    <source>
        <strain evidence="4">PS862</strain>
    </source>
</reference>
<proteinExistence type="predicted"/>
<dbReference type="InterPro" id="IPR023753">
    <property type="entry name" value="FAD/NAD-binding_dom"/>
</dbReference>
<evidence type="ECO:0000313" key="5">
    <source>
        <dbReference type="Proteomes" id="UP000385207"/>
    </source>
</evidence>
<dbReference type="InterPro" id="IPR051691">
    <property type="entry name" value="Metab_Enz_Cyan_OpOx_G3PDH"/>
</dbReference>
<dbReference type="PRINTS" id="PR00411">
    <property type="entry name" value="PNDRDTASEI"/>
</dbReference>
<dbReference type="InterPro" id="IPR041117">
    <property type="entry name" value="SoxA_A3"/>
</dbReference>
<dbReference type="PANTHER" id="PTHR42949:SF3">
    <property type="entry name" value="ANAEROBIC GLYCEROL-3-PHOSPHATE DEHYDROGENASE SUBUNIT B"/>
    <property type="match status" value="1"/>
</dbReference>
<dbReference type="Proteomes" id="UP000385207">
    <property type="component" value="Unassembled WGS sequence"/>
</dbReference>